<organism evidence="1 2">
    <name type="scientific">Pluteus cervinus</name>
    <dbReference type="NCBI Taxonomy" id="181527"/>
    <lineage>
        <taxon>Eukaryota</taxon>
        <taxon>Fungi</taxon>
        <taxon>Dikarya</taxon>
        <taxon>Basidiomycota</taxon>
        <taxon>Agaricomycotina</taxon>
        <taxon>Agaricomycetes</taxon>
        <taxon>Agaricomycetidae</taxon>
        <taxon>Agaricales</taxon>
        <taxon>Pluteineae</taxon>
        <taxon>Pluteaceae</taxon>
        <taxon>Pluteus</taxon>
    </lineage>
</organism>
<protein>
    <submittedName>
        <fullName evidence="1">Uncharacterized protein</fullName>
    </submittedName>
</protein>
<accession>A0ACD3AZ18</accession>
<name>A0ACD3AZ18_9AGAR</name>
<evidence type="ECO:0000313" key="2">
    <source>
        <dbReference type="Proteomes" id="UP000308600"/>
    </source>
</evidence>
<keyword evidence="2" id="KW-1185">Reference proteome</keyword>
<gene>
    <name evidence="1" type="ORF">BDN72DRAFT_495508</name>
</gene>
<dbReference type="EMBL" id="ML208305">
    <property type="protein sequence ID" value="TFK70929.1"/>
    <property type="molecule type" value="Genomic_DNA"/>
</dbReference>
<reference evidence="1 2" key="1">
    <citation type="journal article" date="2019" name="Nat. Ecol. Evol.">
        <title>Megaphylogeny resolves global patterns of mushroom evolution.</title>
        <authorList>
            <person name="Varga T."/>
            <person name="Krizsan K."/>
            <person name="Foldi C."/>
            <person name="Dima B."/>
            <person name="Sanchez-Garcia M."/>
            <person name="Sanchez-Ramirez S."/>
            <person name="Szollosi G.J."/>
            <person name="Szarkandi J.G."/>
            <person name="Papp V."/>
            <person name="Albert L."/>
            <person name="Andreopoulos W."/>
            <person name="Angelini C."/>
            <person name="Antonin V."/>
            <person name="Barry K.W."/>
            <person name="Bougher N.L."/>
            <person name="Buchanan P."/>
            <person name="Buyck B."/>
            <person name="Bense V."/>
            <person name="Catcheside P."/>
            <person name="Chovatia M."/>
            <person name="Cooper J."/>
            <person name="Damon W."/>
            <person name="Desjardin D."/>
            <person name="Finy P."/>
            <person name="Geml J."/>
            <person name="Haridas S."/>
            <person name="Hughes K."/>
            <person name="Justo A."/>
            <person name="Karasinski D."/>
            <person name="Kautmanova I."/>
            <person name="Kiss B."/>
            <person name="Kocsube S."/>
            <person name="Kotiranta H."/>
            <person name="LaButti K.M."/>
            <person name="Lechner B.E."/>
            <person name="Liimatainen K."/>
            <person name="Lipzen A."/>
            <person name="Lukacs Z."/>
            <person name="Mihaltcheva S."/>
            <person name="Morgado L.N."/>
            <person name="Niskanen T."/>
            <person name="Noordeloos M.E."/>
            <person name="Ohm R.A."/>
            <person name="Ortiz-Santana B."/>
            <person name="Ovrebo C."/>
            <person name="Racz N."/>
            <person name="Riley R."/>
            <person name="Savchenko A."/>
            <person name="Shiryaev A."/>
            <person name="Soop K."/>
            <person name="Spirin V."/>
            <person name="Szebenyi C."/>
            <person name="Tomsovsky M."/>
            <person name="Tulloss R.E."/>
            <person name="Uehling J."/>
            <person name="Grigoriev I.V."/>
            <person name="Vagvolgyi C."/>
            <person name="Papp T."/>
            <person name="Martin F.M."/>
            <person name="Miettinen O."/>
            <person name="Hibbett D.S."/>
            <person name="Nagy L.G."/>
        </authorList>
    </citation>
    <scope>NUCLEOTIDE SEQUENCE [LARGE SCALE GENOMIC DNA]</scope>
    <source>
        <strain evidence="1 2">NL-1719</strain>
    </source>
</reference>
<proteinExistence type="predicted"/>
<sequence length="532" mass="59972">MTITLTSLPNELIIGIFKYLNHADLYTQSKTCRTFHFVTLHILFQRHFNGFPSHKLDLDLDVAVSHSLLPALQSALFIDGDIHHIHIIFATDVSLLFYHIRVLTRLVKRLKSVTSLHLFLSRLRDSYIVQNRQAIPTFDVERLAGALQKLMHAAFSKGCNDLTFSTESVLEPARGRNPRRKLTHRLSGLVLRPKMALKSFGSAGAGVASCHSACIVADLLFQPCFLDWTLYFLNHGHLTTLIFRWSGFSWFSLRDILPKIHVPRLECFTYIGWMGPFRDLISFAQRHSKTITSITLNTTCPDYLDLLTPALSGLGKSTKLQLDFPKLRHIELPSPYFPWFFSAVTSNPQRGALRCLPNLAHITILVRSLPLAGGQVVDLGSELAYVSQLVRRGTGSTQRPNDWLSSLTFDLSGIELTPSFVAWCQSSSSDPSTSHILHLLKNMSIKNFATTPKSAHVEEEMFQALPNFLTLFPNLTTFHLSSVEVNSLRKRLVDSSYWREVSQQHPALEVVKFNDALEVNMVDLVGGRLIVL</sequence>
<dbReference type="Proteomes" id="UP000308600">
    <property type="component" value="Unassembled WGS sequence"/>
</dbReference>
<evidence type="ECO:0000313" key="1">
    <source>
        <dbReference type="EMBL" id="TFK70929.1"/>
    </source>
</evidence>